<dbReference type="PROSITE" id="PS50883">
    <property type="entry name" value="EAL"/>
    <property type="match status" value="1"/>
</dbReference>
<name>A0A0F9EJC5_9ZZZZ</name>
<proteinExistence type="predicted"/>
<protein>
    <recommendedName>
        <fullName evidence="1">EAL domain-containing protein</fullName>
    </recommendedName>
</protein>
<gene>
    <name evidence="2" type="ORF">LCGC14_2145540</name>
</gene>
<accession>A0A0F9EJC5</accession>
<evidence type="ECO:0000313" key="2">
    <source>
        <dbReference type="EMBL" id="KKL66381.1"/>
    </source>
</evidence>
<dbReference type="InterPro" id="IPR001633">
    <property type="entry name" value="EAL_dom"/>
</dbReference>
<sequence>VIDDANKYYEGRIVFASQEVGELGISISFTTDNIDQMLDNLSQALPISLNRDLPGTVLLEKLPSQ</sequence>
<organism evidence="2">
    <name type="scientific">marine sediment metagenome</name>
    <dbReference type="NCBI Taxonomy" id="412755"/>
    <lineage>
        <taxon>unclassified sequences</taxon>
        <taxon>metagenomes</taxon>
        <taxon>ecological metagenomes</taxon>
    </lineage>
</organism>
<feature type="non-terminal residue" evidence="2">
    <location>
        <position position="1"/>
    </location>
</feature>
<comment type="caution">
    <text evidence="2">The sequence shown here is derived from an EMBL/GenBank/DDBJ whole genome shotgun (WGS) entry which is preliminary data.</text>
</comment>
<feature type="domain" description="EAL" evidence="1">
    <location>
        <begin position="1"/>
        <end position="65"/>
    </location>
</feature>
<dbReference type="EMBL" id="LAZR01027225">
    <property type="protein sequence ID" value="KKL66381.1"/>
    <property type="molecule type" value="Genomic_DNA"/>
</dbReference>
<evidence type="ECO:0000259" key="1">
    <source>
        <dbReference type="PROSITE" id="PS50883"/>
    </source>
</evidence>
<reference evidence="2" key="1">
    <citation type="journal article" date="2015" name="Nature">
        <title>Complex archaea that bridge the gap between prokaryotes and eukaryotes.</title>
        <authorList>
            <person name="Spang A."/>
            <person name="Saw J.H."/>
            <person name="Jorgensen S.L."/>
            <person name="Zaremba-Niedzwiedzka K."/>
            <person name="Martijn J."/>
            <person name="Lind A.E."/>
            <person name="van Eijk R."/>
            <person name="Schleper C."/>
            <person name="Guy L."/>
            <person name="Ettema T.J."/>
        </authorList>
    </citation>
    <scope>NUCLEOTIDE SEQUENCE</scope>
</reference>
<dbReference type="AlphaFoldDB" id="A0A0F9EJC5"/>